<keyword evidence="8" id="KW-1003">Cell membrane</keyword>
<dbReference type="GO" id="GO:0043842">
    <property type="term" value="F:Kdo transferase activity"/>
    <property type="evidence" value="ECO:0007669"/>
    <property type="project" value="UniProtKB-EC"/>
</dbReference>
<accession>A0A5B7TNQ3</accession>
<dbReference type="RefSeq" id="WP_138947980.1">
    <property type="nucleotide sequence ID" value="NZ_CP040749.1"/>
</dbReference>
<keyword evidence="8" id="KW-0448">Lipopolysaccharide biosynthesis</keyword>
<evidence type="ECO:0000313" key="10">
    <source>
        <dbReference type="EMBL" id="QCX37021.1"/>
    </source>
</evidence>
<dbReference type="InterPro" id="IPR038107">
    <property type="entry name" value="Glycos_transf_N_sf"/>
</dbReference>
<evidence type="ECO:0000313" key="11">
    <source>
        <dbReference type="Proteomes" id="UP000306229"/>
    </source>
</evidence>
<evidence type="ECO:0000256" key="2">
    <source>
        <dbReference type="ARBA" id="ARBA00012621"/>
    </source>
</evidence>
<dbReference type="KEGG" id="fbe:FF125_00685"/>
<comment type="pathway">
    <text evidence="1 8">Bacterial outer membrane biogenesis; LPS core biosynthesis.</text>
</comment>
<comment type="catalytic activity">
    <reaction evidence="6 8">
        <text>lipid IVA (E. coli) + CMP-3-deoxy-beta-D-manno-octulosonate = alpha-Kdo-(2-&gt;6)-lipid IVA (E. coli) + CMP + H(+)</text>
        <dbReference type="Rhea" id="RHEA:28066"/>
        <dbReference type="ChEBI" id="CHEBI:15378"/>
        <dbReference type="ChEBI" id="CHEBI:58603"/>
        <dbReference type="ChEBI" id="CHEBI:60364"/>
        <dbReference type="ChEBI" id="CHEBI:60377"/>
        <dbReference type="ChEBI" id="CHEBI:85987"/>
        <dbReference type="EC" id="2.4.99.12"/>
    </reaction>
</comment>
<comment type="function">
    <text evidence="8">Involved in lipopolysaccharide (LPS) biosynthesis. Catalyzes the transfer of 3-deoxy-D-manno-octulosonate (Kdo) residue(s) from CMP-Kdo to lipid IV(A), the tetraacyldisaccharide-1,4'-bisphosphate precursor of lipid A.</text>
</comment>
<dbReference type="GO" id="GO:0005886">
    <property type="term" value="C:plasma membrane"/>
    <property type="evidence" value="ECO:0007669"/>
    <property type="project" value="UniProtKB-SubCell"/>
</dbReference>
<evidence type="ECO:0000256" key="1">
    <source>
        <dbReference type="ARBA" id="ARBA00004713"/>
    </source>
</evidence>
<gene>
    <name evidence="10" type="ORF">FF125_00685</name>
</gene>
<evidence type="ECO:0000256" key="5">
    <source>
        <dbReference type="ARBA" id="ARBA00031445"/>
    </source>
</evidence>
<feature type="domain" description="3-deoxy-D-manno-octulosonic-acid transferase N-terminal" evidence="9">
    <location>
        <begin position="45"/>
        <end position="213"/>
    </location>
</feature>
<dbReference type="UniPathway" id="UPA00958"/>
<dbReference type="Proteomes" id="UP000306229">
    <property type="component" value="Chromosome"/>
</dbReference>
<keyword evidence="4 8" id="KW-0808">Transferase</keyword>
<comment type="subcellular location">
    <subcellularLocation>
        <location evidence="8">Cell membrane</location>
    </subcellularLocation>
</comment>
<reference evidence="10 11" key="1">
    <citation type="submission" date="2019-05" db="EMBL/GenBank/DDBJ databases">
        <title>Algicella ahnfeltiae gen. nov., sp. nov., a novel marine bacterium of the family Flavobacteriaceae isolated from a red alga.</title>
        <authorList>
            <person name="Nedashkovskaya O.I."/>
            <person name="Kukhlevskiy A.D."/>
            <person name="Kim S.-G."/>
            <person name="Zhukova N.V."/>
            <person name="Mikhailov V.V."/>
        </authorList>
    </citation>
    <scope>NUCLEOTIDE SEQUENCE [LARGE SCALE GENOMIC DNA]</scope>
    <source>
        <strain evidence="10 11">10Alg115</strain>
    </source>
</reference>
<organism evidence="10 11">
    <name type="scientific">Aureibaculum algae</name>
    <dbReference type="NCBI Taxonomy" id="2584122"/>
    <lineage>
        <taxon>Bacteria</taxon>
        <taxon>Pseudomonadati</taxon>
        <taxon>Bacteroidota</taxon>
        <taxon>Flavobacteriia</taxon>
        <taxon>Flavobacteriales</taxon>
        <taxon>Flavobacteriaceae</taxon>
        <taxon>Aureibaculum</taxon>
    </lineage>
</organism>
<dbReference type="EMBL" id="CP040749">
    <property type="protein sequence ID" value="QCX37021.1"/>
    <property type="molecule type" value="Genomic_DNA"/>
</dbReference>
<keyword evidence="8" id="KW-1133">Transmembrane helix</keyword>
<dbReference type="SUPFAM" id="SSF53756">
    <property type="entry name" value="UDP-Glycosyltransferase/glycogen phosphorylase"/>
    <property type="match status" value="1"/>
</dbReference>
<dbReference type="AlphaFoldDB" id="A0A5B7TNQ3"/>
<sequence length="417" mass="47845">MYFLYNIAVYIAAFLLKIIAIFNKKIALFVEGRKDVFVQLQNSFGSDSKVVWFHCASLGEFEQGRPIIEKIQIQTTNSESQFFGSKILVTFFSPSGYEVRKNYEVADVVTYLPLDTKTNVRRFVEIVDPIIAVFVKYEFWPNLLKELRKKQIKTILVSGIFRENQSFFKGYGGWMRKSLQTFDHFFVQNNESVKLLNKIGFNNTTLSGDTRFDRVYEITKQEIDISFAEKFKNNKTTLVAGSTWPKDEALLVSFINNESNENQKFIIAPHNINIQGIDKLKQSINKKVLLYSEMENKDLREFQVLIIDTIGILTKIYNYSDIAYVGGGFGSGIHNVLEPATFGVPIIIGPNYHKFNEAKDLLQLEACVSIQNSEELDTALTLLFSDDDFRKNKGNIAKEYILNNIGSTQKIMKYINN</sequence>
<proteinExistence type="inferred from homology"/>
<dbReference type="GO" id="GO:0009245">
    <property type="term" value="P:lipid A biosynthetic process"/>
    <property type="evidence" value="ECO:0007669"/>
    <property type="project" value="TreeGrafter"/>
</dbReference>
<feature type="transmembrane region" description="Helical" evidence="8">
    <location>
        <begin position="6"/>
        <end position="23"/>
    </location>
</feature>
<dbReference type="PANTHER" id="PTHR42755:SF1">
    <property type="entry name" value="3-DEOXY-D-MANNO-OCTULOSONIC ACID TRANSFERASE, MITOCHONDRIAL-RELATED"/>
    <property type="match status" value="1"/>
</dbReference>
<comment type="similarity">
    <text evidence="8">Belongs to the glycosyltransferase group 1 family.</text>
</comment>
<evidence type="ECO:0000259" key="9">
    <source>
        <dbReference type="Pfam" id="PF04413"/>
    </source>
</evidence>
<dbReference type="Gene3D" id="3.40.50.2000">
    <property type="entry name" value="Glycogen Phosphorylase B"/>
    <property type="match status" value="1"/>
</dbReference>
<dbReference type="Gene3D" id="3.40.50.11720">
    <property type="entry name" value="3-Deoxy-D-manno-octulosonic-acid transferase, N-terminal domain"/>
    <property type="match status" value="1"/>
</dbReference>
<dbReference type="PANTHER" id="PTHR42755">
    <property type="entry name" value="3-DEOXY-MANNO-OCTULOSONATE CYTIDYLYLTRANSFERASE"/>
    <property type="match status" value="1"/>
</dbReference>
<keyword evidence="8" id="KW-0472">Membrane</keyword>
<dbReference type="GO" id="GO:0009244">
    <property type="term" value="P:lipopolysaccharide core region biosynthetic process"/>
    <property type="evidence" value="ECO:0007669"/>
    <property type="project" value="UniProtKB-UniRule"/>
</dbReference>
<dbReference type="Pfam" id="PF04413">
    <property type="entry name" value="Glycos_transf_N"/>
    <property type="match status" value="1"/>
</dbReference>
<dbReference type="OrthoDB" id="9789797at2"/>
<evidence type="ECO:0000256" key="6">
    <source>
        <dbReference type="ARBA" id="ARBA00049183"/>
    </source>
</evidence>
<keyword evidence="8" id="KW-0812">Transmembrane</keyword>
<evidence type="ECO:0000256" key="7">
    <source>
        <dbReference type="PIRSR" id="PIRSR639901-1"/>
    </source>
</evidence>
<keyword evidence="11" id="KW-1185">Reference proteome</keyword>
<protein>
    <recommendedName>
        <fullName evidence="3 8">3-deoxy-D-manno-octulosonic acid transferase</fullName>
        <shortName evidence="8">Kdo transferase</shortName>
        <ecNumber evidence="2 8">2.4.99.12</ecNumber>
    </recommendedName>
    <alternativeName>
        <fullName evidence="5 8">Lipid IV(A) 3-deoxy-D-manno-octulosonic acid transferase</fullName>
    </alternativeName>
</protein>
<evidence type="ECO:0000256" key="8">
    <source>
        <dbReference type="RuleBase" id="RU365103"/>
    </source>
</evidence>
<feature type="active site" description="Proton acceptor" evidence="7">
    <location>
        <position position="60"/>
    </location>
</feature>
<dbReference type="InterPro" id="IPR039901">
    <property type="entry name" value="Kdotransferase"/>
</dbReference>
<dbReference type="InterPro" id="IPR007507">
    <property type="entry name" value="Glycos_transf_N"/>
</dbReference>
<name>A0A5B7TNQ3_9FLAO</name>
<evidence type="ECO:0000256" key="3">
    <source>
        <dbReference type="ARBA" id="ARBA00019077"/>
    </source>
</evidence>
<evidence type="ECO:0000256" key="4">
    <source>
        <dbReference type="ARBA" id="ARBA00022679"/>
    </source>
</evidence>
<dbReference type="EC" id="2.4.99.12" evidence="2 8"/>